<feature type="non-terminal residue" evidence="2">
    <location>
        <position position="901"/>
    </location>
</feature>
<dbReference type="CDD" id="cd15482">
    <property type="entry name" value="Sialidase_non-viral"/>
    <property type="match status" value="2"/>
</dbReference>
<name>A0A7V8NTI0_9BACT</name>
<dbReference type="EMBL" id="JACDQQ010001870">
    <property type="protein sequence ID" value="MBA0087185.1"/>
    <property type="molecule type" value="Genomic_DNA"/>
</dbReference>
<dbReference type="GO" id="GO:0010411">
    <property type="term" value="P:xyloglucan metabolic process"/>
    <property type="evidence" value="ECO:0007669"/>
    <property type="project" value="TreeGrafter"/>
</dbReference>
<dbReference type="PANTHER" id="PTHR43739:SF5">
    <property type="entry name" value="EXO-ALPHA-SIALIDASE"/>
    <property type="match status" value="1"/>
</dbReference>
<dbReference type="AlphaFoldDB" id="A0A7V8NTI0"/>
<feature type="region of interest" description="Disordered" evidence="1">
    <location>
        <begin position="830"/>
        <end position="855"/>
    </location>
</feature>
<evidence type="ECO:0000313" key="3">
    <source>
        <dbReference type="Proteomes" id="UP000567293"/>
    </source>
</evidence>
<dbReference type="Gene3D" id="2.130.10.10">
    <property type="entry name" value="YVTN repeat-like/Quinoprotein amine dehydrogenase"/>
    <property type="match status" value="4"/>
</dbReference>
<dbReference type="InterPro" id="IPR052025">
    <property type="entry name" value="Xyloglucanase_GH74"/>
</dbReference>
<feature type="region of interest" description="Disordered" evidence="1">
    <location>
        <begin position="875"/>
        <end position="901"/>
    </location>
</feature>
<reference evidence="2" key="1">
    <citation type="submission" date="2020-06" db="EMBL/GenBank/DDBJ databases">
        <title>Legume-microbial interactions unlock mineral nutrients during tropical forest succession.</title>
        <authorList>
            <person name="Epihov D.Z."/>
        </authorList>
    </citation>
    <scope>NUCLEOTIDE SEQUENCE [LARGE SCALE GENOMIC DNA]</scope>
    <source>
        <strain evidence="2">Pan2503</strain>
    </source>
</reference>
<evidence type="ECO:0000256" key="1">
    <source>
        <dbReference type="SAM" id="MobiDB-lite"/>
    </source>
</evidence>
<gene>
    <name evidence="2" type="ORF">HRJ53_19550</name>
</gene>
<dbReference type="InterPro" id="IPR036278">
    <property type="entry name" value="Sialidase_sf"/>
</dbReference>
<dbReference type="PANTHER" id="PTHR43739">
    <property type="entry name" value="XYLOGLUCANASE (EUROFUNG)"/>
    <property type="match status" value="1"/>
</dbReference>
<dbReference type="SUPFAM" id="SSF50939">
    <property type="entry name" value="Sialidases"/>
    <property type="match status" value="2"/>
</dbReference>
<accession>A0A7V8NTI0</accession>
<dbReference type="Proteomes" id="UP000567293">
    <property type="component" value="Unassembled WGS sequence"/>
</dbReference>
<organism evidence="2 3">
    <name type="scientific">Candidatus Acidiferrum panamense</name>
    <dbReference type="NCBI Taxonomy" id="2741543"/>
    <lineage>
        <taxon>Bacteria</taxon>
        <taxon>Pseudomonadati</taxon>
        <taxon>Acidobacteriota</taxon>
        <taxon>Terriglobia</taxon>
        <taxon>Candidatus Acidiferrales</taxon>
        <taxon>Candidatus Acidiferrum</taxon>
    </lineage>
</organism>
<sequence length="901" mass="98740">MVAMLLVAPALLQAQHPPVNPDVYGQLKYRYIGPEGNRATSVAGVPGKPNIWYVGAASGGIFKSTDGGIHWDPIFDAEQVASIGSLAVAPSDPNILWAGTGESFIRSHISVGQGIYKSTDAGKTWSLMGLEKTGRIGRVEVDPRNPDVVLACALGHAYGPQAERGVFRTADGGKTWDRVLFVDEKTGCSDLGMDPNNPRILFAGMWQIEIHTWGRTSGGPGSGLFKSTDGGVTWKRLEGHGLPHSPVGRIAVRVAKKDSNRVYAEIETGDGVPHPEVDATGQLGQLWRSDDGGENWVMVNSDRQLRGRTHYYTRAEIAPDNEDEVFFFSASFSRTLDGGHTLTKVPSNPGGDNHEMWIDPSNGDRMAVVNDGGVNISVNRGHTWNHVNLPIAQMYHVTVDDQIPYFVYGNRQDGPSWRGPSNSLQFGGFLGNSIPRGAWHPVAGGESGFAMPDPVDNNIIWSTGTGSGSIGGTVTRFDERTHQHREVEVWPDYVAGAPAAEVKYRFNWEFPIAISPFDHNKVYVGSQFVHATTDGGNSWQIISPDLTRNDKSRQQISGGLTPDNIGVEYAGVIFALTESPKEAGLIWAGTNDGQVQLTRDGGKNWTNVTKNLPNFPEWGTVDNIEASRYDAATAYLTVDGHQVNFRDPYVYKTTDYGKTWTLITNGIPHSMLSYAHCVREDPMRKGLLYLGTEGGLYASFDDGKNWQALQSGLPHAPVYWLAVQERFHDLVVATYGRGFWILDDITAIEQLTPEIAAAKAHLFAPRDAYRFKEVSQPGAVEYDPTTGKNPPYGGPINFYLKSNLGEKDVAKLTITDAGGKKLREIECRAPKPGATPAKEPIEDEDDFDAEPRPCETKEGINRVWWDLRTERSTQIRLRTTPTHAPDVPFGPEGWRKPPAVG</sequence>
<proteinExistence type="predicted"/>
<comment type="caution">
    <text evidence="2">The sequence shown here is derived from an EMBL/GenBank/DDBJ whole genome shotgun (WGS) entry which is preliminary data.</text>
</comment>
<protein>
    <submittedName>
        <fullName evidence="2">Sialidase</fullName>
    </submittedName>
</protein>
<evidence type="ECO:0000313" key="2">
    <source>
        <dbReference type="EMBL" id="MBA0087185.1"/>
    </source>
</evidence>
<dbReference type="InterPro" id="IPR015943">
    <property type="entry name" value="WD40/YVTN_repeat-like_dom_sf"/>
</dbReference>
<keyword evidence="3" id="KW-1185">Reference proteome</keyword>